<reference evidence="3" key="1">
    <citation type="journal article" date="2024" name="IScience">
        <title>Strigolactones Initiate the Formation of Haustorium-like Structures in Castilleja.</title>
        <authorList>
            <person name="Buerger M."/>
            <person name="Peterson D."/>
            <person name="Chory J."/>
        </authorList>
    </citation>
    <scope>NUCLEOTIDE SEQUENCE [LARGE SCALE GENOMIC DNA]</scope>
</reference>
<gene>
    <name evidence="2" type="ORF">CASFOL_014517</name>
</gene>
<name>A0ABD3DQ07_9LAMI</name>
<dbReference type="Gene3D" id="1.20.1280.50">
    <property type="match status" value="1"/>
</dbReference>
<accession>A0ABD3DQ07</accession>
<protein>
    <recommendedName>
        <fullName evidence="1">F-box domain-containing protein</fullName>
    </recommendedName>
</protein>
<keyword evidence="3" id="KW-1185">Reference proteome</keyword>
<dbReference type="AlphaFoldDB" id="A0ABD3DQ07"/>
<dbReference type="SUPFAM" id="SSF81383">
    <property type="entry name" value="F-box domain"/>
    <property type="match status" value="1"/>
</dbReference>
<dbReference type="Proteomes" id="UP001632038">
    <property type="component" value="Unassembled WGS sequence"/>
</dbReference>
<dbReference type="Pfam" id="PF12937">
    <property type="entry name" value="F-box-like"/>
    <property type="match status" value="1"/>
</dbReference>
<dbReference type="InterPro" id="IPR001810">
    <property type="entry name" value="F-box_dom"/>
</dbReference>
<dbReference type="InterPro" id="IPR036047">
    <property type="entry name" value="F-box-like_dom_sf"/>
</dbReference>
<dbReference type="PANTHER" id="PTHR38926:SF82">
    <property type="entry name" value="F-BOX DOMAIN-CONTAINING PROTEIN"/>
    <property type="match status" value="1"/>
</dbReference>
<dbReference type="SUPFAM" id="SSF52047">
    <property type="entry name" value="RNI-like"/>
    <property type="match status" value="1"/>
</dbReference>
<dbReference type="PANTHER" id="PTHR38926">
    <property type="entry name" value="F-BOX DOMAIN CONTAINING PROTEIN, EXPRESSED"/>
    <property type="match status" value="1"/>
</dbReference>
<comment type="caution">
    <text evidence="2">The sequence shown here is derived from an EMBL/GenBank/DDBJ whole genome shotgun (WGS) entry which is preliminary data.</text>
</comment>
<sequence>MDPPPPPPWIELPRDVTENILRRVGPLLILGFAQKVCTTWRSLCSEPSFWRVMDIIEESYDFDEYYDDIFYNSDVMYRRAVDLSQGELIDINIHISVTDRLLHYISERSSRLKRLRLGDCTLISIEDLTASVKKLPELEELHLFFLPYITAEEVEAIIISCPKLKSFTFNFRSYIDELLEIDNSCALTIAKNMPNLEHLCLIGNRLNNEGLKAILDGCPKLESLELRKCFSVDLQGDFGKICSERIKYLKCHSDSVTVIESDDMIIEEEEEEEYQSQALMLLNYLQGRGNRI</sequence>
<evidence type="ECO:0000259" key="1">
    <source>
        <dbReference type="PROSITE" id="PS50181"/>
    </source>
</evidence>
<dbReference type="CDD" id="cd22164">
    <property type="entry name" value="F-box_AtSKIP19-like"/>
    <property type="match status" value="1"/>
</dbReference>
<dbReference type="EMBL" id="JAVIJP010000016">
    <property type="protein sequence ID" value="KAL3643702.1"/>
    <property type="molecule type" value="Genomic_DNA"/>
</dbReference>
<dbReference type="InterPro" id="IPR032675">
    <property type="entry name" value="LRR_dom_sf"/>
</dbReference>
<dbReference type="Gene3D" id="3.80.10.10">
    <property type="entry name" value="Ribonuclease Inhibitor"/>
    <property type="match status" value="1"/>
</dbReference>
<evidence type="ECO:0000313" key="3">
    <source>
        <dbReference type="Proteomes" id="UP001632038"/>
    </source>
</evidence>
<evidence type="ECO:0000313" key="2">
    <source>
        <dbReference type="EMBL" id="KAL3643702.1"/>
    </source>
</evidence>
<proteinExistence type="predicted"/>
<organism evidence="2 3">
    <name type="scientific">Castilleja foliolosa</name>
    <dbReference type="NCBI Taxonomy" id="1961234"/>
    <lineage>
        <taxon>Eukaryota</taxon>
        <taxon>Viridiplantae</taxon>
        <taxon>Streptophyta</taxon>
        <taxon>Embryophyta</taxon>
        <taxon>Tracheophyta</taxon>
        <taxon>Spermatophyta</taxon>
        <taxon>Magnoliopsida</taxon>
        <taxon>eudicotyledons</taxon>
        <taxon>Gunneridae</taxon>
        <taxon>Pentapetalae</taxon>
        <taxon>asterids</taxon>
        <taxon>lamiids</taxon>
        <taxon>Lamiales</taxon>
        <taxon>Orobanchaceae</taxon>
        <taxon>Pedicularideae</taxon>
        <taxon>Castillejinae</taxon>
        <taxon>Castilleja</taxon>
    </lineage>
</organism>
<feature type="domain" description="F-box" evidence="1">
    <location>
        <begin position="6"/>
        <end position="53"/>
    </location>
</feature>
<dbReference type="PROSITE" id="PS50181">
    <property type="entry name" value="FBOX"/>
    <property type="match status" value="1"/>
</dbReference>